<organism evidence="1 2">
    <name type="scientific">Brassica cretica</name>
    <name type="common">Mustard</name>
    <dbReference type="NCBI Taxonomy" id="69181"/>
    <lineage>
        <taxon>Eukaryota</taxon>
        <taxon>Viridiplantae</taxon>
        <taxon>Streptophyta</taxon>
        <taxon>Embryophyta</taxon>
        <taxon>Tracheophyta</taxon>
        <taxon>Spermatophyta</taxon>
        <taxon>Magnoliopsida</taxon>
        <taxon>eudicotyledons</taxon>
        <taxon>Gunneridae</taxon>
        <taxon>Pentapetalae</taxon>
        <taxon>rosids</taxon>
        <taxon>malvids</taxon>
        <taxon>Brassicales</taxon>
        <taxon>Brassicaceae</taxon>
        <taxon>Brassiceae</taxon>
        <taxon>Brassica</taxon>
    </lineage>
</organism>
<dbReference type="AlphaFoldDB" id="A0A8S9RJP4"/>
<evidence type="ECO:0000313" key="1">
    <source>
        <dbReference type="EMBL" id="KAF3573414.1"/>
    </source>
</evidence>
<proteinExistence type="predicted"/>
<evidence type="ECO:0008006" key="3">
    <source>
        <dbReference type="Google" id="ProtNLM"/>
    </source>
</evidence>
<dbReference type="InterPro" id="IPR036691">
    <property type="entry name" value="Endo/exonu/phosph_ase_sf"/>
</dbReference>
<reference evidence="1" key="1">
    <citation type="submission" date="2019-12" db="EMBL/GenBank/DDBJ databases">
        <title>Genome sequencing and annotation of Brassica cretica.</title>
        <authorList>
            <person name="Studholme D.J."/>
            <person name="Sarris P."/>
        </authorList>
    </citation>
    <scope>NUCLEOTIDE SEQUENCE</scope>
    <source>
        <strain evidence="1">PFS-109/04</strain>
        <tissue evidence="1">Leaf</tissue>
    </source>
</reference>
<dbReference type="Proteomes" id="UP000712600">
    <property type="component" value="Unassembled WGS sequence"/>
</dbReference>
<name>A0A8S9RJP4_BRACR</name>
<comment type="caution">
    <text evidence="1">The sequence shown here is derived from an EMBL/GenBank/DDBJ whole genome shotgun (WGS) entry which is preliminary data.</text>
</comment>
<protein>
    <recommendedName>
        <fullName evidence="3">Endonuclease/exonuclease/phosphatase domain-containing protein</fullName>
    </recommendedName>
</protein>
<evidence type="ECO:0000313" key="2">
    <source>
        <dbReference type="Proteomes" id="UP000712600"/>
    </source>
</evidence>
<dbReference type="SUPFAM" id="SSF56219">
    <property type="entry name" value="DNase I-like"/>
    <property type="match status" value="1"/>
</dbReference>
<dbReference type="Gene3D" id="3.60.10.10">
    <property type="entry name" value="Endonuclease/exonuclease/phosphatase"/>
    <property type="match status" value="1"/>
</dbReference>
<dbReference type="EMBL" id="QGKX02000095">
    <property type="protein sequence ID" value="KAF3573414.1"/>
    <property type="molecule type" value="Genomic_DNA"/>
</dbReference>
<dbReference type="PANTHER" id="PTHR33710">
    <property type="entry name" value="BNAC02G09200D PROTEIN"/>
    <property type="match status" value="1"/>
</dbReference>
<gene>
    <name evidence="1" type="ORF">F2Q69_00061430</name>
</gene>
<accession>A0A8S9RJP4</accession>
<dbReference type="PANTHER" id="PTHR33710:SF79">
    <property type="entry name" value="OS06G0205337 PROTEIN"/>
    <property type="match status" value="1"/>
</dbReference>
<sequence length="292" mass="33605">MSHHRLGLIWVCSSDEVEVGPVLASAQMITCWLRFKGSEDMFISSIVYASNCMIERRELWRDMETISRLVASGINPWIIQGYFNSGPLFTWTNSRDNNPISKKLDRFMGNNCWISKFQQSHVLFEEGGVSDHARMATMLRSAGKAYGNLLTREKQAYDNLCPKQADAMLHPHTFTFEKASDAWEHWHHISGREEQFFYQKSSVQWLDLGDRNTNFYHKTCQSRNSNTLRRLVTADARVLTALVHIKKEVVSYYENFLQAHDIGIDKLSQAYLEEVLDYRCCSVEAASLVASV</sequence>